<dbReference type="EMBL" id="BT024365">
    <property type="protein sequence ID" value="ABC86427.1"/>
    <property type="molecule type" value="mRNA"/>
</dbReference>
<dbReference type="AlphaFoldDB" id="Q29QM5"/>
<sequence length="71" mass="7971">MFQKFTAHFGHLLAITKANGGKPSIGHYKYLRAQEANWFGQPHLLLLFTAYVSKDWALLLATFPPLSLAVI</sequence>
<evidence type="ECO:0000313" key="1">
    <source>
        <dbReference type="EMBL" id="ABC86427.1"/>
    </source>
</evidence>
<organism evidence="1">
    <name type="scientific">Drosophila melanogaster</name>
    <name type="common">Fruit fly</name>
    <dbReference type="NCBI Taxonomy" id="7227"/>
    <lineage>
        <taxon>Eukaryota</taxon>
        <taxon>Metazoa</taxon>
        <taxon>Ecdysozoa</taxon>
        <taxon>Arthropoda</taxon>
        <taxon>Hexapoda</taxon>
        <taxon>Insecta</taxon>
        <taxon>Pterygota</taxon>
        <taxon>Neoptera</taxon>
        <taxon>Endopterygota</taxon>
        <taxon>Diptera</taxon>
        <taxon>Brachycera</taxon>
        <taxon>Muscomorpha</taxon>
        <taxon>Ephydroidea</taxon>
        <taxon>Drosophilidae</taxon>
        <taxon>Drosophila</taxon>
        <taxon>Sophophora</taxon>
    </lineage>
</organism>
<protein>
    <submittedName>
        <fullName evidence="1">IP07302p</fullName>
    </submittedName>
</protein>
<name>Q29QM5_DROME</name>
<accession>Q29QM5</accession>
<reference evidence="1" key="1">
    <citation type="submission" date="2006-01" db="EMBL/GenBank/DDBJ databases">
        <authorList>
            <person name="Stapleton M."/>
            <person name="Carlson J."/>
            <person name="Chavez C."/>
            <person name="Frise E."/>
            <person name="George R."/>
            <person name="Pacleb J."/>
            <person name="Park S."/>
            <person name="Wan K."/>
            <person name="Yu C."/>
            <person name="Celniker S."/>
        </authorList>
    </citation>
    <scope>NUCLEOTIDE SEQUENCE</scope>
</reference>
<proteinExistence type="evidence at transcript level"/>